<keyword evidence="11" id="KW-1185">Reference proteome</keyword>
<dbReference type="Pfam" id="PF02687">
    <property type="entry name" value="FtsX"/>
    <property type="match status" value="1"/>
</dbReference>
<feature type="domain" description="ABC3 transporter permease C-terminal" evidence="8">
    <location>
        <begin position="285"/>
        <end position="408"/>
    </location>
</feature>
<dbReference type="EMBL" id="JAHESF010000003">
    <property type="protein sequence ID" value="MBT1696112.1"/>
    <property type="molecule type" value="Genomic_DNA"/>
</dbReference>
<keyword evidence="6 7" id="KW-0472">Membrane</keyword>
<evidence type="ECO:0000259" key="9">
    <source>
        <dbReference type="Pfam" id="PF12704"/>
    </source>
</evidence>
<accession>A0AAP2GN41</accession>
<comment type="similarity">
    <text evidence="2">Belongs to the ABC-4 integral membrane protein family. LolC/E subfamily.</text>
</comment>
<evidence type="ECO:0000256" key="5">
    <source>
        <dbReference type="ARBA" id="ARBA00022989"/>
    </source>
</evidence>
<protein>
    <submittedName>
        <fullName evidence="10">ABC transporter permease</fullName>
    </submittedName>
</protein>
<feature type="transmembrane region" description="Helical" evidence="7">
    <location>
        <begin position="334"/>
        <end position="360"/>
    </location>
</feature>
<feature type="transmembrane region" description="Helical" evidence="7">
    <location>
        <begin position="380"/>
        <end position="398"/>
    </location>
</feature>
<dbReference type="InterPro" id="IPR051447">
    <property type="entry name" value="Lipoprotein-release_system"/>
</dbReference>
<name>A0AAP2GN41_9BACT</name>
<reference evidence="10 11" key="1">
    <citation type="submission" date="2021-05" db="EMBL/GenBank/DDBJ databases">
        <title>A Polyphasic approach of four new species of the genus Ohtaekwangia: Ohtaekwangia histidinii sp. nov., Ohtaekwangia cretensis sp. nov., Ohtaekwangia indiensis sp. nov., Ohtaekwangia reichenbachii sp. nov. from diverse environment.</title>
        <authorList>
            <person name="Octaviana S."/>
        </authorList>
    </citation>
    <scope>NUCLEOTIDE SEQUENCE [LARGE SCALE GENOMIC DNA]</scope>
    <source>
        <strain evidence="10 11">PWU4</strain>
    </source>
</reference>
<feature type="transmembrane region" description="Helical" evidence="7">
    <location>
        <begin position="20"/>
        <end position="43"/>
    </location>
</feature>
<gene>
    <name evidence="10" type="ORF">KK083_04455</name>
</gene>
<dbReference type="GO" id="GO:0098797">
    <property type="term" value="C:plasma membrane protein complex"/>
    <property type="evidence" value="ECO:0007669"/>
    <property type="project" value="TreeGrafter"/>
</dbReference>
<feature type="transmembrane region" description="Helical" evidence="7">
    <location>
        <begin position="281"/>
        <end position="302"/>
    </location>
</feature>
<dbReference type="PANTHER" id="PTHR30489:SF0">
    <property type="entry name" value="LIPOPROTEIN-RELEASING SYSTEM TRANSMEMBRANE PROTEIN LOLE"/>
    <property type="match status" value="1"/>
</dbReference>
<feature type="domain" description="MacB-like periplasmic core" evidence="9">
    <location>
        <begin position="19"/>
        <end position="243"/>
    </location>
</feature>
<evidence type="ECO:0000256" key="2">
    <source>
        <dbReference type="ARBA" id="ARBA00005236"/>
    </source>
</evidence>
<dbReference type="AlphaFoldDB" id="A0AAP2GN41"/>
<evidence type="ECO:0000313" key="11">
    <source>
        <dbReference type="Proteomes" id="UP001319200"/>
    </source>
</evidence>
<sequence>MRLVIDIARTHLISKPRQTIIAMLGVTFGIGMFIAMVSLMTGLNNFTEELTMTSSPDIHIYHDVTESRPSVIEQVNVGGINKVHHQKPKNETPRLRNAHQIAALIRRDPRVTGVAPSISSQVFYNYGPVQLSGNILGVDIIEEDKLFELREKMKEGRIEDLKANHDGIIMGRGLARKLNARTGDRVVITTPQGYTMTLKIVGVFQMGLGSIDNVRSYANLSTVQTILQQDHLYVTDINIKLKDLLLAKSIAPGYQRMYGYKAEDWETANATFLTGNIIRNILTYSVSITLLIVAGFGIYNILNMTIYNKMKDIAILKAMGFAGRDVKQIFMIQSLVIGFIGSLLGLAIGYGLSLLIAQAPFNGGDFISLDHFPVNFDPKYYIIGIVFGVTTTAFAGYMPSRKASKIDPIEILRG</sequence>
<proteinExistence type="inferred from homology"/>
<evidence type="ECO:0000256" key="7">
    <source>
        <dbReference type="SAM" id="Phobius"/>
    </source>
</evidence>
<dbReference type="InterPro" id="IPR003838">
    <property type="entry name" value="ABC3_permease_C"/>
</dbReference>
<dbReference type="Pfam" id="PF12704">
    <property type="entry name" value="MacB_PCD"/>
    <property type="match status" value="1"/>
</dbReference>
<dbReference type="Proteomes" id="UP001319200">
    <property type="component" value="Unassembled WGS sequence"/>
</dbReference>
<keyword evidence="5 7" id="KW-1133">Transmembrane helix</keyword>
<comment type="caution">
    <text evidence="10">The sequence shown here is derived from an EMBL/GenBank/DDBJ whole genome shotgun (WGS) entry which is preliminary data.</text>
</comment>
<evidence type="ECO:0000256" key="6">
    <source>
        <dbReference type="ARBA" id="ARBA00023136"/>
    </source>
</evidence>
<dbReference type="RefSeq" id="WP_254161105.1">
    <property type="nucleotide sequence ID" value="NZ_JAHESF010000003.1"/>
</dbReference>
<comment type="subcellular location">
    <subcellularLocation>
        <location evidence="1">Cell membrane</location>
        <topology evidence="1">Multi-pass membrane protein</topology>
    </subcellularLocation>
</comment>
<evidence type="ECO:0000256" key="1">
    <source>
        <dbReference type="ARBA" id="ARBA00004651"/>
    </source>
</evidence>
<dbReference type="InterPro" id="IPR025857">
    <property type="entry name" value="MacB_PCD"/>
</dbReference>
<evidence type="ECO:0000256" key="3">
    <source>
        <dbReference type="ARBA" id="ARBA00022475"/>
    </source>
</evidence>
<dbReference type="PANTHER" id="PTHR30489">
    <property type="entry name" value="LIPOPROTEIN-RELEASING SYSTEM TRANSMEMBRANE PROTEIN LOLE"/>
    <property type="match status" value="1"/>
</dbReference>
<organism evidence="10 11">
    <name type="scientific">Chryseosolibacter histidini</name>
    <dbReference type="NCBI Taxonomy" id="2782349"/>
    <lineage>
        <taxon>Bacteria</taxon>
        <taxon>Pseudomonadati</taxon>
        <taxon>Bacteroidota</taxon>
        <taxon>Cytophagia</taxon>
        <taxon>Cytophagales</taxon>
        <taxon>Chryseotaleaceae</taxon>
        <taxon>Chryseosolibacter</taxon>
    </lineage>
</organism>
<evidence type="ECO:0000259" key="8">
    <source>
        <dbReference type="Pfam" id="PF02687"/>
    </source>
</evidence>
<evidence type="ECO:0000256" key="4">
    <source>
        <dbReference type="ARBA" id="ARBA00022692"/>
    </source>
</evidence>
<evidence type="ECO:0000313" key="10">
    <source>
        <dbReference type="EMBL" id="MBT1696112.1"/>
    </source>
</evidence>
<dbReference type="GO" id="GO:0044874">
    <property type="term" value="P:lipoprotein localization to outer membrane"/>
    <property type="evidence" value="ECO:0007669"/>
    <property type="project" value="TreeGrafter"/>
</dbReference>
<keyword evidence="3" id="KW-1003">Cell membrane</keyword>
<keyword evidence="4 7" id="KW-0812">Transmembrane</keyword>